<evidence type="ECO:0000256" key="5">
    <source>
        <dbReference type="ARBA" id="ARBA00006115"/>
    </source>
</evidence>
<evidence type="ECO:0000313" key="25">
    <source>
        <dbReference type="Proteomes" id="UP000243207"/>
    </source>
</evidence>
<dbReference type="OrthoDB" id="9806359at2"/>
<feature type="domain" description="Mannose-6-phosphate isomerase type II C-terminal" evidence="22">
    <location>
        <begin position="350"/>
        <end position="463"/>
    </location>
</feature>
<evidence type="ECO:0000256" key="8">
    <source>
        <dbReference type="ARBA" id="ARBA00012387"/>
    </source>
</evidence>
<dbReference type="UniPathway" id="UPA00126">
    <property type="reaction ID" value="UER00930"/>
</dbReference>
<evidence type="ECO:0000256" key="14">
    <source>
        <dbReference type="ARBA" id="ARBA00023235"/>
    </source>
</evidence>
<evidence type="ECO:0000259" key="21">
    <source>
        <dbReference type="Pfam" id="PF00483"/>
    </source>
</evidence>
<dbReference type="Gene3D" id="3.90.550.10">
    <property type="entry name" value="Spore Coat Polysaccharide Biosynthesis Protein SpsA, Chain A"/>
    <property type="match status" value="1"/>
</dbReference>
<dbReference type="GO" id="GO:0004476">
    <property type="term" value="F:mannose-6-phosphate isomerase activity"/>
    <property type="evidence" value="ECO:0007669"/>
    <property type="project" value="UniProtKB-EC"/>
</dbReference>
<dbReference type="Pfam" id="PF22640">
    <property type="entry name" value="ManC_GMP_beta-helix"/>
    <property type="match status" value="1"/>
</dbReference>
<evidence type="ECO:0000256" key="17">
    <source>
        <dbReference type="ARBA" id="ARBA00047343"/>
    </source>
</evidence>
<comment type="pathway">
    <text evidence="3">Nucleotide-sugar biosynthesis; GDP-alpha-D-mannose biosynthesis; alpha-D-mannose 1-phosphate from D-fructose 6-phosphate: step 1/2.</text>
</comment>
<comment type="subunit">
    <text evidence="6">Monomer.</text>
</comment>
<dbReference type="AlphaFoldDB" id="A0A1H1WEG9"/>
<evidence type="ECO:0000256" key="12">
    <source>
        <dbReference type="ARBA" id="ARBA00022841"/>
    </source>
</evidence>
<dbReference type="EC" id="2.7.7.13" evidence="8"/>
<dbReference type="InterPro" id="IPR049577">
    <property type="entry name" value="GMPP_N"/>
</dbReference>
<keyword evidence="15" id="KW-0511">Multifunctional enzyme</keyword>
<evidence type="ECO:0000256" key="1">
    <source>
        <dbReference type="ARBA" id="ARBA00000757"/>
    </source>
</evidence>
<feature type="domain" description="Nucleotidyl transferase" evidence="21">
    <location>
        <begin position="3"/>
        <end position="285"/>
    </location>
</feature>
<dbReference type="CDD" id="cd02213">
    <property type="entry name" value="cupin_PMI_typeII_C"/>
    <property type="match status" value="1"/>
</dbReference>
<keyword evidence="13" id="KW-0342">GTP-binding</keyword>
<proteinExistence type="inferred from homology"/>
<dbReference type="SUPFAM" id="SSF53448">
    <property type="entry name" value="Nucleotide-diphospho-sugar transferases"/>
    <property type="match status" value="1"/>
</dbReference>
<feature type="domain" description="MannoseP isomerase/GMP-like beta-helix" evidence="23">
    <location>
        <begin position="297"/>
        <end position="345"/>
    </location>
</feature>
<dbReference type="PANTHER" id="PTHR46390">
    <property type="entry name" value="MANNOSE-1-PHOSPHATE GUANYLYLTRANSFERASE"/>
    <property type="match status" value="1"/>
</dbReference>
<keyword evidence="12" id="KW-0016">Alginate biosynthesis</keyword>
<dbReference type="InterPro" id="IPR005835">
    <property type="entry name" value="NTP_transferase_dom"/>
</dbReference>
<dbReference type="InterPro" id="IPR054566">
    <property type="entry name" value="ManC/GMP-like_b-helix"/>
</dbReference>
<dbReference type="FunFam" id="3.90.550.10:FF:000046">
    <property type="entry name" value="Mannose-1-phosphate guanylyltransferase (GDP)"/>
    <property type="match status" value="1"/>
</dbReference>
<dbReference type="GO" id="GO:0042121">
    <property type="term" value="P:alginic acid biosynthetic process"/>
    <property type="evidence" value="ECO:0007669"/>
    <property type="project" value="UniProtKB-KW"/>
</dbReference>
<evidence type="ECO:0000256" key="19">
    <source>
        <dbReference type="ARBA" id="ARBA00067387"/>
    </source>
</evidence>
<evidence type="ECO:0000256" key="15">
    <source>
        <dbReference type="ARBA" id="ARBA00023268"/>
    </source>
</evidence>
<dbReference type="NCBIfam" id="TIGR01479">
    <property type="entry name" value="GMP_PMI"/>
    <property type="match status" value="1"/>
</dbReference>
<dbReference type="FunFam" id="2.60.120.10:FF:000032">
    <property type="entry name" value="Mannose-1-phosphate guanylyltransferase/mannose-6-phosphate isomerase"/>
    <property type="match status" value="1"/>
</dbReference>
<organism evidence="24 25">
    <name type="scientific">Halopseudomonas xinjiangensis</name>
    <dbReference type="NCBI Taxonomy" id="487184"/>
    <lineage>
        <taxon>Bacteria</taxon>
        <taxon>Pseudomonadati</taxon>
        <taxon>Pseudomonadota</taxon>
        <taxon>Gammaproteobacteria</taxon>
        <taxon>Pseudomonadales</taxon>
        <taxon>Pseudomonadaceae</taxon>
        <taxon>Halopseudomonas</taxon>
    </lineage>
</organism>
<evidence type="ECO:0000256" key="6">
    <source>
        <dbReference type="ARBA" id="ARBA00011245"/>
    </source>
</evidence>
<evidence type="ECO:0000313" key="24">
    <source>
        <dbReference type="EMBL" id="SDS95533.1"/>
    </source>
</evidence>
<evidence type="ECO:0000256" key="16">
    <source>
        <dbReference type="ARBA" id="ARBA00023285"/>
    </source>
</evidence>
<dbReference type="EMBL" id="LT629736">
    <property type="protein sequence ID" value="SDS95533.1"/>
    <property type="molecule type" value="Genomic_DNA"/>
</dbReference>
<comment type="function">
    <text evidence="18">Produces a precursor for alginate polymerization. The alginate layer provides a protective barrier against host immune defenses and antibiotics.</text>
</comment>
<evidence type="ECO:0000256" key="20">
    <source>
        <dbReference type="RuleBase" id="RU004190"/>
    </source>
</evidence>
<dbReference type="InterPro" id="IPR011051">
    <property type="entry name" value="RmlC_Cupin_sf"/>
</dbReference>
<dbReference type="GO" id="GO:0009298">
    <property type="term" value="P:GDP-mannose biosynthetic process"/>
    <property type="evidence" value="ECO:0007669"/>
    <property type="project" value="UniProtKB-UniPathway"/>
</dbReference>
<dbReference type="PANTHER" id="PTHR46390:SF1">
    <property type="entry name" value="MANNOSE-1-PHOSPHATE GUANYLYLTRANSFERASE"/>
    <property type="match status" value="1"/>
</dbReference>
<evidence type="ECO:0000256" key="4">
    <source>
        <dbReference type="ARBA" id="ARBA00004823"/>
    </source>
</evidence>
<dbReference type="SUPFAM" id="SSF51182">
    <property type="entry name" value="RmlC-like cupins"/>
    <property type="match status" value="1"/>
</dbReference>
<reference evidence="25" key="1">
    <citation type="submission" date="2016-10" db="EMBL/GenBank/DDBJ databases">
        <authorList>
            <person name="Varghese N."/>
            <person name="Submissions S."/>
        </authorList>
    </citation>
    <scope>NUCLEOTIDE SEQUENCE [LARGE SCALE GENOMIC DNA]</scope>
    <source>
        <strain evidence="25">NRRL B-51270</strain>
    </source>
</reference>
<comment type="catalytic activity">
    <reaction evidence="17">
        <text>alpha-D-mannose 1-phosphate + GTP + H(+) = GDP-alpha-D-mannose + diphosphate</text>
        <dbReference type="Rhea" id="RHEA:15229"/>
        <dbReference type="ChEBI" id="CHEBI:15378"/>
        <dbReference type="ChEBI" id="CHEBI:33019"/>
        <dbReference type="ChEBI" id="CHEBI:37565"/>
        <dbReference type="ChEBI" id="CHEBI:57527"/>
        <dbReference type="ChEBI" id="CHEBI:58409"/>
        <dbReference type="EC" id="2.7.7.13"/>
    </reaction>
</comment>
<sequence length="475" mass="53135">MIPIIMSGGTGSRLWPLSRQLNPKQFLPLAEASFSMLQATIMRLKGLDMQQPRLICNEEHRFLAAEQLRKMGMEDASIMLEPAGRNTAPAVALAAIQAQENGDDPVLLILAADHLIQDEAGFRASVNKALPQAEAGKLVAFGVVPTHPETGYGYIQRGQSAGDDAFAVQRFVEKPDSDTAREYLESGEFFWNSGMFMFRASRYLEELEKFRPDILSACRAAMTNREADMHFIRVDREAFLACPEDSIDYAVMERTADAVMVPLDVGWSDIGSWSALWDVSKKDEQGNVFKGDVMGEQTANTYVHAEHRLVATVGLEDLIIVETKDAVLVAHKDKAQDVKRIVEQLKAEKRCEYLNHREVYRPWGVYDSIDNGQRYQVKRITVKPGAKLSVQMHHHRAEHWIVVCGTARVTNGEETYMVTENESTYIPIGQVHSLENPGVIPLELIEVQSGSYLGEDDIVRYADNYGRVSDKTSVA</sequence>
<evidence type="ECO:0000259" key="23">
    <source>
        <dbReference type="Pfam" id="PF22640"/>
    </source>
</evidence>
<dbReference type="GO" id="GO:0005525">
    <property type="term" value="F:GTP binding"/>
    <property type="evidence" value="ECO:0007669"/>
    <property type="project" value="UniProtKB-KW"/>
</dbReference>
<dbReference type="InterPro" id="IPR029044">
    <property type="entry name" value="Nucleotide-diphossugar_trans"/>
</dbReference>
<dbReference type="CDD" id="cd02509">
    <property type="entry name" value="GDP-M1P_Guanylyltransferase"/>
    <property type="match status" value="1"/>
</dbReference>
<keyword evidence="11" id="KW-0547">Nucleotide-binding</keyword>
<dbReference type="RefSeq" id="WP_093395373.1">
    <property type="nucleotide sequence ID" value="NZ_LT629736.1"/>
</dbReference>
<evidence type="ECO:0000256" key="10">
    <source>
        <dbReference type="ARBA" id="ARBA00022695"/>
    </source>
</evidence>
<evidence type="ECO:0000256" key="9">
    <source>
        <dbReference type="ARBA" id="ARBA00022679"/>
    </source>
</evidence>
<keyword evidence="25" id="KW-1185">Reference proteome</keyword>
<evidence type="ECO:0000256" key="7">
    <source>
        <dbReference type="ARBA" id="ARBA00011956"/>
    </source>
</evidence>
<accession>A0A1H1WEG9</accession>
<dbReference type="Gene3D" id="2.60.120.10">
    <property type="entry name" value="Jelly Rolls"/>
    <property type="match status" value="1"/>
</dbReference>
<dbReference type="EC" id="5.3.1.8" evidence="7"/>
<comment type="similarity">
    <text evidence="5 20">Belongs to the mannose-6-phosphate isomerase type 2 family.</text>
</comment>
<comment type="pathway">
    <text evidence="4">Nucleotide-sugar biosynthesis; GDP-alpha-D-mannose biosynthesis; GDP-alpha-D-mannose from alpha-D-mannose 1-phosphate (GTP route): step 1/1.</text>
</comment>
<evidence type="ECO:0000256" key="18">
    <source>
        <dbReference type="ARBA" id="ARBA00057590"/>
    </source>
</evidence>
<dbReference type="InterPro" id="IPR014710">
    <property type="entry name" value="RmlC-like_jellyroll"/>
</dbReference>
<evidence type="ECO:0000256" key="11">
    <source>
        <dbReference type="ARBA" id="ARBA00022741"/>
    </source>
</evidence>
<dbReference type="GO" id="GO:0004475">
    <property type="term" value="F:mannose-1-phosphate guanylyltransferase (GTP) activity"/>
    <property type="evidence" value="ECO:0007669"/>
    <property type="project" value="UniProtKB-EC"/>
</dbReference>
<evidence type="ECO:0000259" key="22">
    <source>
        <dbReference type="Pfam" id="PF01050"/>
    </source>
</evidence>
<keyword evidence="10 24" id="KW-0548">Nucleotidyltransferase</keyword>
<dbReference type="Pfam" id="PF01050">
    <property type="entry name" value="MannoseP_isomer"/>
    <property type="match status" value="1"/>
</dbReference>
<evidence type="ECO:0000256" key="2">
    <source>
        <dbReference type="ARBA" id="ARBA00001941"/>
    </source>
</evidence>
<evidence type="ECO:0000256" key="3">
    <source>
        <dbReference type="ARBA" id="ARBA00004666"/>
    </source>
</evidence>
<dbReference type="InterPro" id="IPR006375">
    <property type="entry name" value="Man1P_GuaTrfase/Man6P_Isoase"/>
</dbReference>
<name>A0A1H1WEG9_9GAMM</name>
<protein>
    <recommendedName>
        <fullName evidence="19">Alginate biosynthesis protein AlgA</fullName>
        <ecNumber evidence="8">2.7.7.13</ecNumber>
        <ecNumber evidence="7">5.3.1.8</ecNumber>
    </recommendedName>
</protein>
<dbReference type="Pfam" id="PF00483">
    <property type="entry name" value="NTP_transferase"/>
    <property type="match status" value="1"/>
</dbReference>
<comment type="cofactor">
    <cofactor evidence="2">
        <name>Co(2+)</name>
        <dbReference type="ChEBI" id="CHEBI:48828"/>
    </cofactor>
</comment>
<gene>
    <name evidence="24" type="ORF">SAMN05216421_2562</name>
</gene>
<dbReference type="Proteomes" id="UP000243207">
    <property type="component" value="Chromosome I"/>
</dbReference>
<keyword evidence="16" id="KW-0170">Cobalt</keyword>
<comment type="catalytic activity">
    <reaction evidence="1">
        <text>D-mannose 6-phosphate = D-fructose 6-phosphate</text>
        <dbReference type="Rhea" id="RHEA:12356"/>
        <dbReference type="ChEBI" id="CHEBI:58735"/>
        <dbReference type="ChEBI" id="CHEBI:61527"/>
        <dbReference type="EC" id="5.3.1.8"/>
    </reaction>
</comment>
<keyword evidence="9 24" id="KW-0808">Transferase</keyword>
<evidence type="ECO:0000256" key="13">
    <source>
        <dbReference type="ARBA" id="ARBA00023134"/>
    </source>
</evidence>
<dbReference type="InterPro" id="IPR001538">
    <property type="entry name" value="Man6P_isomerase-2_C"/>
</dbReference>
<dbReference type="InterPro" id="IPR051161">
    <property type="entry name" value="Mannose-6P_isomerase_type2"/>
</dbReference>
<dbReference type="STRING" id="487184.SAMN05216421_2562"/>
<keyword evidence="14" id="KW-0413">Isomerase</keyword>